<feature type="compositionally biased region" description="Low complexity" evidence="1">
    <location>
        <begin position="30"/>
        <end position="40"/>
    </location>
</feature>
<dbReference type="SUPFAM" id="SSF50494">
    <property type="entry name" value="Trypsin-like serine proteases"/>
    <property type="match status" value="1"/>
</dbReference>
<dbReference type="OMA" id="EPYRTLE"/>
<dbReference type="AlphaFoldDB" id="A0A059J0W6"/>
<reference evidence="2 3" key="1">
    <citation type="submission" date="2014-02" db="EMBL/GenBank/DDBJ databases">
        <title>The Genome Sequence of Trichophyton interdigitale MR816.</title>
        <authorList>
            <consortium name="The Broad Institute Genomics Platform"/>
            <person name="Cuomo C.A."/>
            <person name="White T.C."/>
            <person name="Graser Y."/>
            <person name="Martinez-Rossi N."/>
            <person name="Heitman J."/>
            <person name="Young S.K."/>
            <person name="Zeng Q."/>
            <person name="Gargeya S."/>
            <person name="Abouelleil A."/>
            <person name="Alvarado L."/>
            <person name="Chapman S.B."/>
            <person name="Gainer-Dewar J."/>
            <person name="Goldberg J."/>
            <person name="Griggs A."/>
            <person name="Gujja S."/>
            <person name="Hansen M."/>
            <person name="Howarth C."/>
            <person name="Imamovic A."/>
            <person name="Larimer J."/>
            <person name="Martinez D."/>
            <person name="Murphy C."/>
            <person name="Pearson M.D."/>
            <person name="Persinoti G."/>
            <person name="Poon T."/>
            <person name="Priest M."/>
            <person name="Roberts A.D."/>
            <person name="Saif S."/>
            <person name="Shea T.D."/>
            <person name="Sykes S.N."/>
            <person name="Wortman J."/>
            <person name="Nusbaum C."/>
            <person name="Birren B."/>
        </authorList>
    </citation>
    <scope>NUCLEOTIDE SEQUENCE [LARGE SCALE GENOMIC DNA]</scope>
    <source>
        <strain evidence="2 3">MR816</strain>
    </source>
</reference>
<comment type="caution">
    <text evidence="2">The sequence shown here is derived from an EMBL/GenBank/DDBJ whole genome shotgun (WGS) entry which is preliminary data.</text>
</comment>
<organism evidence="2 3">
    <name type="scientific">Trichophyton interdigitale (strain MR816)</name>
    <dbReference type="NCBI Taxonomy" id="1215338"/>
    <lineage>
        <taxon>Eukaryota</taxon>
        <taxon>Fungi</taxon>
        <taxon>Dikarya</taxon>
        <taxon>Ascomycota</taxon>
        <taxon>Pezizomycotina</taxon>
        <taxon>Eurotiomycetes</taxon>
        <taxon>Eurotiomycetidae</taxon>
        <taxon>Onygenales</taxon>
        <taxon>Arthrodermataceae</taxon>
        <taxon>Trichophyton</taxon>
    </lineage>
</organism>
<sequence>MTLAASSSTSTTAEMEGAQKPTSAVAYAGPLLLTPVTSTSLRKRQKEGSSEDDGPPLLGDNEIHNEDYRCGGPSLIRLPARNRHLAKDDEFLLAYSELEDAITQVLHKWSIDVQGRIPLQRAHQTEGSVTWVNTILISARKHELNDTWFRACKEIRQILLDNDLGNISLEMIDERASQRILSAPVPRTDSFCSIWADLRSRILNILGDNEWTMLSPQQRGVSGGSTPITIVILVREDSTSDWTVIREAIVEILDSMGLHHVAVELRRGSLLQFHSRPSEEGFLTKNDWSFEPCMGGSIGPHSSTFSSSTFGGFLEVQHPSEGWKLYGLTNHHCVTALESTADWDKHGIVPGDPENNLTIDYPSLDDHTLAIKHYKEKIEDLSASESYVSIKKRMDEDDPSVSPNEKHAYERTRTEISHLKHTLNHAHKYFLRDQLLLGKVYASSGYRMNTKKHILDWALLEVDSNRVSKNRLPSIDDIPRGSRASYLALKEVLDGPVAVRGEMGVCKIGRSTGFSEGVLGEIRKADIQCWFRDANDNWDKTRGLAYLVYPKAPRLTFGEPGDSGSFVFSPQGSFIGLYMGGDREAGTGLFIEAGDLFEDIKQVTGALEVRIPS</sequence>
<dbReference type="OrthoDB" id="5424209at2759"/>
<evidence type="ECO:0000313" key="3">
    <source>
        <dbReference type="Proteomes" id="UP000024533"/>
    </source>
</evidence>
<protein>
    <submittedName>
        <fullName evidence="2">Uncharacterized protein</fullName>
    </submittedName>
</protein>
<evidence type="ECO:0000313" key="2">
    <source>
        <dbReference type="EMBL" id="KDB21526.1"/>
    </source>
</evidence>
<keyword evidence="3" id="KW-1185">Reference proteome</keyword>
<gene>
    <name evidence="2" type="ORF">H109_06539</name>
</gene>
<accession>A0A059J0W6</accession>
<name>A0A059J0W6_TRIIM</name>
<proteinExistence type="predicted"/>
<dbReference type="HOGENOM" id="CLU_028989_0_0_1"/>
<feature type="compositionally biased region" description="Low complexity" evidence="1">
    <location>
        <begin position="1"/>
        <end position="13"/>
    </location>
</feature>
<dbReference type="STRING" id="1215338.A0A059J0W6"/>
<dbReference type="EMBL" id="AOKY01000479">
    <property type="protein sequence ID" value="KDB21526.1"/>
    <property type="molecule type" value="Genomic_DNA"/>
</dbReference>
<dbReference type="Proteomes" id="UP000024533">
    <property type="component" value="Unassembled WGS sequence"/>
</dbReference>
<dbReference type="InterPro" id="IPR009003">
    <property type="entry name" value="Peptidase_S1_PA"/>
</dbReference>
<evidence type="ECO:0000256" key="1">
    <source>
        <dbReference type="SAM" id="MobiDB-lite"/>
    </source>
</evidence>
<feature type="region of interest" description="Disordered" evidence="1">
    <location>
        <begin position="1"/>
        <end position="64"/>
    </location>
</feature>